<keyword evidence="3" id="KW-1185">Reference proteome</keyword>
<feature type="compositionally biased region" description="Basic and acidic residues" evidence="1">
    <location>
        <begin position="26"/>
        <end position="83"/>
    </location>
</feature>
<evidence type="ECO:0000313" key="2">
    <source>
        <dbReference type="EMBL" id="TNN28985.1"/>
    </source>
</evidence>
<evidence type="ECO:0000256" key="1">
    <source>
        <dbReference type="SAM" id="MobiDB-lite"/>
    </source>
</evidence>
<comment type="caution">
    <text evidence="2">The sequence shown here is derived from an EMBL/GenBank/DDBJ whole genome shotgun (WGS) entry which is preliminary data.</text>
</comment>
<reference evidence="2 3" key="1">
    <citation type="submission" date="2019-03" db="EMBL/GenBank/DDBJ databases">
        <title>First draft genome of Liparis tanakae, snailfish: a comprehensive survey of snailfish specific genes.</title>
        <authorList>
            <person name="Kim W."/>
            <person name="Song I."/>
            <person name="Jeong J.-H."/>
            <person name="Kim D."/>
            <person name="Kim S."/>
            <person name="Ryu S."/>
            <person name="Song J.Y."/>
            <person name="Lee S.K."/>
        </authorList>
    </citation>
    <scope>NUCLEOTIDE SEQUENCE [LARGE SCALE GENOMIC DNA]</scope>
    <source>
        <tissue evidence="2">Muscle</tissue>
    </source>
</reference>
<dbReference type="AlphaFoldDB" id="A0A4Z2EJQ1"/>
<evidence type="ECO:0000313" key="3">
    <source>
        <dbReference type="Proteomes" id="UP000314294"/>
    </source>
</evidence>
<feature type="region of interest" description="Disordered" evidence="1">
    <location>
        <begin position="114"/>
        <end position="145"/>
    </location>
</feature>
<feature type="region of interest" description="Disordered" evidence="1">
    <location>
        <begin position="1"/>
        <end position="83"/>
    </location>
</feature>
<dbReference type="EMBL" id="SRLO01006201">
    <property type="protein sequence ID" value="TNN28985.1"/>
    <property type="molecule type" value="Genomic_DNA"/>
</dbReference>
<accession>A0A4Z2EJQ1</accession>
<sequence length="177" mass="19450">MSAAWEERISPSPKCEMCGRSPVFSLKDRGTDREEGTGDRERCEDRGTDIEEGTGDREGCEDRGTDIEEGTGDREGCEDRGMDIEDLHPGIESTREALSGISPLLTPLPEQLGLLGRRRPNGRPDGRLAAPGMPRANEHQSELSSFASRSRDFLRLTLCRHLALWTLGSGAPTEGKR</sequence>
<organism evidence="2 3">
    <name type="scientific">Liparis tanakae</name>
    <name type="common">Tanaka's snailfish</name>
    <dbReference type="NCBI Taxonomy" id="230148"/>
    <lineage>
        <taxon>Eukaryota</taxon>
        <taxon>Metazoa</taxon>
        <taxon>Chordata</taxon>
        <taxon>Craniata</taxon>
        <taxon>Vertebrata</taxon>
        <taxon>Euteleostomi</taxon>
        <taxon>Actinopterygii</taxon>
        <taxon>Neopterygii</taxon>
        <taxon>Teleostei</taxon>
        <taxon>Neoteleostei</taxon>
        <taxon>Acanthomorphata</taxon>
        <taxon>Eupercaria</taxon>
        <taxon>Perciformes</taxon>
        <taxon>Cottioidei</taxon>
        <taxon>Cottales</taxon>
        <taxon>Liparidae</taxon>
        <taxon>Liparis</taxon>
    </lineage>
</organism>
<proteinExistence type="predicted"/>
<protein>
    <submittedName>
        <fullName evidence="2">Uncharacterized protein</fullName>
    </submittedName>
</protein>
<name>A0A4Z2EJQ1_9TELE</name>
<gene>
    <name evidence="2" type="ORF">EYF80_060867</name>
</gene>
<dbReference type="Proteomes" id="UP000314294">
    <property type="component" value="Unassembled WGS sequence"/>
</dbReference>